<sequence>MNPSKLFAVHFAGVLLPLFALAFLLNAGGAFAYYAQHFYLPSSEFADTFGKRIGAQSLPMDANEWAAQPKMAMEREEEGTEEGQQQGGAEVMAESGEGKAKGAPMARGNPTKAPVIPRRTLRHLFDDFGSGQMGRQYKRMKPCFYSPIQCLMKRSSA</sequence>
<protein>
    <submittedName>
        <fullName evidence="2">Uncharacterized protein</fullName>
    </submittedName>
</protein>
<dbReference type="EMBL" id="JBICCN010000138">
    <property type="protein sequence ID" value="KAL3090944.1"/>
    <property type="molecule type" value="Genomic_DNA"/>
</dbReference>
<feature type="region of interest" description="Disordered" evidence="1">
    <location>
        <begin position="68"/>
        <end position="113"/>
    </location>
</feature>
<evidence type="ECO:0000313" key="3">
    <source>
        <dbReference type="Proteomes" id="UP001620645"/>
    </source>
</evidence>
<reference evidence="2 3" key="1">
    <citation type="submission" date="2024-10" db="EMBL/GenBank/DDBJ databases">
        <authorList>
            <person name="Kim D."/>
        </authorList>
    </citation>
    <scope>NUCLEOTIDE SEQUENCE [LARGE SCALE GENOMIC DNA]</scope>
    <source>
        <strain evidence="2">Taebaek</strain>
    </source>
</reference>
<organism evidence="2 3">
    <name type="scientific">Heterodera schachtii</name>
    <name type="common">Sugarbeet cyst nematode worm</name>
    <name type="synonym">Tylenchus schachtii</name>
    <dbReference type="NCBI Taxonomy" id="97005"/>
    <lineage>
        <taxon>Eukaryota</taxon>
        <taxon>Metazoa</taxon>
        <taxon>Ecdysozoa</taxon>
        <taxon>Nematoda</taxon>
        <taxon>Chromadorea</taxon>
        <taxon>Rhabditida</taxon>
        <taxon>Tylenchina</taxon>
        <taxon>Tylenchomorpha</taxon>
        <taxon>Tylenchoidea</taxon>
        <taxon>Heteroderidae</taxon>
        <taxon>Heteroderinae</taxon>
        <taxon>Heterodera</taxon>
    </lineage>
</organism>
<dbReference type="AlphaFoldDB" id="A0ABD2JK09"/>
<keyword evidence="3" id="KW-1185">Reference proteome</keyword>
<gene>
    <name evidence="2" type="ORF">niasHS_007319</name>
</gene>
<comment type="caution">
    <text evidence="2">The sequence shown here is derived from an EMBL/GenBank/DDBJ whole genome shotgun (WGS) entry which is preliminary data.</text>
</comment>
<feature type="compositionally biased region" description="Low complexity" evidence="1">
    <location>
        <begin position="82"/>
        <end position="94"/>
    </location>
</feature>
<evidence type="ECO:0000313" key="2">
    <source>
        <dbReference type="EMBL" id="KAL3090944.1"/>
    </source>
</evidence>
<name>A0ABD2JK09_HETSC</name>
<dbReference type="Proteomes" id="UP001620645">
    <property type="component" value="Unassembled WGS sequence"/>
</dbReference>
<proteinExistence type="predicted"/>
<accession>A0ABD2JK09</accession>
<evidence type="ECO:0000256" key="1">
    <source>
        <dbReference type="SAM" id="MobiDB-lite"/>
    </source>
</evidence>